<dbReference type="OrthoDB" id="124409at2759"/>
<keyword evidence="3" id="KW-1133">Transmembrane helix</keyword>
<feature type="compositionally biased region" description="Basic and acidic residues" evidence="2">
    <location>
        <begin position="255"/>
        <end position="265"/>
    </location>
</feature>
<comment type="caution">
    <text evidence="8">The sequence shown here is derived from an EMBL/GenBank/DDBJ whole genome shotgun (WGS) entry which is preliminary data.</text>
</comment>
<dbReference type="Proteomes" id="UP000440732">
    <property type="component" value="Unassembled WGS sequence"/>
</dbReference>
<dbReference type="Proteomes" id="UP000441208">
    <property type="component" value="Unassembled WGS sequence"/>
</dbReference>
<evidence type="ECO:0000313" key="5">
    <source>
        <dbReference type="EMBL" id="KAE8974974.1"/>
    </source>
</evidence>
<evidence type="ECO:0000256" key="2">
    <source>
        <dbReference type="SAM" id="MobiDB-lite"/>
    </source>
</evidence>
<dbReference type="EMBL" id="QXGD01002825">
    <property type="protein sequence ID" value="KAE9183680.1"/>
    <property type="molecule type" value="Genomic_DNA"/>
</dbReference>
<gene>
    <name evidence="11" type="ORF">PF001_g25138</name>
    <name evidence="10" type="ORF">PF002_g26639</name>
    <name evidence="9" type="ORF">PF004_g24687</name>
    <name evidence="8" type="ORF">PF005_g27910</name>
    <name evidence="7" type="ORF">PF006_g25228</name>
    <name evidence="6" type="ORF">PF007_g25875</name>
    <name evidence="4" type="ORF">PF009_g26562</name>
    <name evidence="5" type="ORF">PF011_g24653</name>
</gene>
<feature type="compositionally biased region" description="Acidic residues" evidence="2">
    <location>
        <begin position="244"/>
        <end position="254"/>
    </location>
</feature>
<evidence type="ECO:0000313" key="14">
    <source>
        <dbReference type="Proteomes" id="UP000437068"/>
    </source>
</evidence>
<evidence type="ECO:0000256" key="1">
    <source>
        <dbReference type="SAM" id="Coils"/>
    </source>
</evidence>
<evidence type="ECO:0000313" key="13">
    <source>
        <dbReference type="Proteomes" id="UP000433483"/>
    </source>
</evidence>
<dbReference type="Proteomes" id="UP000429523">
    <property type="component" value="Unassembled WGS sequence"/>
</dbReference>
<evidence type="ECO:0000313" key="15">
    <source>
        <dbReference type="Proteomes" id="UP000440367"/>
    </source>
</evidence>
<dbReference type="EMBL" id="QXGB01003662">
    <property type="protein sequence ID" value="KAE9169579.1"/>
    <property type="molecule type" value="Genomic_DNA"/>
</dbReference>
<dbReference type="EMBL" id="QXGF01002851">
    <property type="protein sequence ID" value="KAE8923185.1"/>
    <property type="molecule type" value="Genomic_DNA"/>
</dbReference>
<dbReference type="EMBL" id="QXGE01002888">
    <property type="protein sequence ID" value="KAE9278492.1"/>
    <property type="molecule type" value="Genomic_DNA"/>
</dbReference>
<evidence type="ECO:0000256" key="3">
    <source>
        <dbReference type="SAM" id="Phobius"/>
    </source>
</evidence>
<feature type="coiled-coil region" evidence="1">
    <location>
        <begin position="181"/>
        <end position="215"/>
    </location>
</feature>
<reference evidence="12 13" key="1">
    <citation type="submission" date="2018-08" db="EMBL/GenBank/DDBJ databases">
        <title>Genomic investigation of the strawberry pathogen Phytophthora fragariae indicates pathogenicity is determined by transcriptional variation in three key races.</title>
        <authorList>
            <person name="Adams T.M."/>
            <person name="Armitage A.D."/>
            <person name="Sobczyk M.K."/>
            <person name="Bates H.J."/>
            <person name="Dunwell J.M."/>
            <person name="Nellist C.F."/>
            <person name="Harrison R.J."/>
        </authorList>
    </citation>
    <scope>NUCLEOTIDE SEQUENCE [LARGE SCALE GENOMIC DNA]</scope>
    <source>
        <strain evidence="11 14">A4</strain>
        <strain evidence="10 15">BC-1</strain>
        <strain evidence="9 19">BC-23</strain>
        <strain evidence="8 13">NOV-27</strain>
        <strain evidence="7 16">NOV-5</strain>
        <strain evidence="6 17">NOV-71</strain>
        <strain evidence="4 12">NOV-9</strain>
        <strain evidence="5 18">SCRP245</strain>
    </source>
</reference>
<keyword evidence="3" id="KW-0812">Transmembrane</keyword>
<dbReference type="Proteomes" id="UP000476176">
    <property type="component" value="Unassembled WGS sequence"/>
</dbReference>
<dbReference type="Proteomes" id="UP000437068">
    <property type="component" value="Unassembled WGS sequence"/>
</dbReference>
<keyword evidence="1" id="KW-0175">Coiled coil</keyword>
<name>A0A6A3VQH5_9STRA</name>
<evidence type="ECO:0000313" key="16">
    <source>
        <dbReference type="Proteomes" id="UP000440732"/>
    </source>
</evidence>
<evidence type="ECO:0000313" key="19">
    <source>
        <dbReference type="Proteomes" id="UP000476176"/>
    </source>
</evidence>
<evidence type="ECO:0000313" key="9">
    <source>
        <dbReference type="EMBL" id="KAE9180982.1"/>
    </source>
</evidence>
<dbReference type="Proteomes" id="UP000440367">
    <property type="component" value="Unassembled WGS sequence"/>
</dbReference>
<proteinExistence type="predicted"/>
<evidence type="ECO:0000313" key="6">
    <source>
        <dbReference type="EMBL" id="KAE9073251.1"/>
    </source>
</evidence>
<protein>
    <submittedName>
        <fullName evidence="8">Uncharacterized protein</fullName>
    </submittedName>
</protein>
<dbReference type="Proteomes" id="UP000460718">
    <property type="component" value="Unassembled WGS sequence"/>
</dbReference>
<dbReference type="Proteomes" id="UP000433483">
    <property type="component" value="Unassembled WGS sequence"/>
</dbReference>
<evidence type="ECO:0000313" key="12">
    <source>
        <dbReference type="Proteomes" id="UP000429523"/>
    </source>
</evidence>
<evidence type="ECO:0000313" key="8">
    <source>
        <dbReference type="EMBL" id="KAE9169579.1"/>
    </source>
</evidence>
<dbReference type="EMBL" id="QXFZ01002849">
    <property type="protein sequence ID" value="KAE9073251.1"/>
    <property type="molecule type" value="Genomic_DNA"/>
</dbReference>
<keyword evidence="3" id="KW-0472">Membrane</keyword>
<organism evidence="8 13">
    <name type="scientific">Phytophthora fragariae</name>
    <dbReference type="NCBI Taxonomy" id="53985"/>
    <lineage>
        <taxon>Eukaryota</taxon>
        <taxon>Sar</taxon>
        <taxon>Stramenopiles</taxon>
        <taxon>Oomycota</taxon>
        <taxon>Peronosporomycetes</taxon>
        <taxon>Peronosporales</taxon>
        <taxon>Peronosporaceae</taxon>
        <taxon>Phytophthora</taxon>
    </lineage>
</organism>
<dbReference type="AlphaFoldDB" id="A0A6A3VQH5"/>
<evidence type="ECO:0000313" key="18">
    <source>
        <dbReference type="Proteomes" id="UP000460718"/>
    </source>
</evidence>
<evidence type="ECO:0000313" key="7">
    <source>
        <dbReference type="EMBL" id="KAE9090089.1"/>
    </source>
</evidence>
<sequence>MGQAARKDLRYRAVVAAPVMPLEARPGILVGSLWISRSRKQYLKMANAQLKLGSSLQPRQRAKAMAVALGVVMVFTLGLLSIVSSSTDHGVAHVTRSLREYLTNQGHPGAAMEAQARRDQKPSPPLAVVMESQLRVYGTGAITPAPAKPVTDDHARSTSAMEAIPPRHEQRGDWEPVPDTVADVEAKAEKAEEIAQAALQAAIKAEERAEAAEEAAEMAIMTQVDHMVEEAQGGEQIVIVGEIEDSDDVDDSEDGKDSAKLVKGW</sequence>
<evidence type="ECO:0000313" key="17">
    <source>
        <dbReference type="Proteomes" id="UP000441208"/>
    </source>
</evidence>
<accession>A0A6A3VQH5</accession>
<keyword evidence="13" id="KW-1185">Reference proteome</keyword>
<dbReference type="EMBL" id="QXFW01002842">
    <property type="protein sequence ID" value="KAE8974974.1"/>
    <property type="molecule type" value="Genomic_DNA"/>
</dbReference>
<evidence type="ECO:0000313" key="4">
    <source>
        <dbReference type="EMBL" id="KAE8923185.1"/>
    </source>
</evidence>
<dbReference type="EMBL" id="QXGC01002861">
    <property type="protein sequence ID" value="KAE9180982.1"/>
    <property type="molecule type" value="Genomic_DNA"/>
</dbReference>
<evidence type="ECO:0000313" key="11">
    <source>
        <dbReference type="EMBL" id="KAE9278492.1"/>
    </source>
</evidence>
<feature type="transmembrane region" description="Helical" evidence="3">
    <location>
        <begin position="64"/>
        <end position="83"/>
    </location>
</feature>
<dbReference type="EMBL" id="QXGA01002919">
    <property type="protein sequence ID" value="KAE9090089.1"/>
    <property type="molecule type" value="Genomic_DNA"/>
</dbReference>
<evidence type="ECO:0000313" key="10">
    <source>
        <dbReference type="EMBL" id="KAE9183680.1"/>
    </source>
</evidence>
<feature type="region of interest" description="Disordered" evidence="2">
    <location>
        <begin position="244"/>
        <end position="265"/>
    </location>
</feature>